<dbReference type="InterPro" id="IPR036390">
    <property type="entry name" value="WH_DNA-bd_sf"/>
</dbReference>
<keyword evidence="3" id="KW-0804">Transcription</keyword>
<dbReference type="PROSITE" id="PS50949">
    <property type="entry name" value="HTH_GNTR"/>
    <property type="match status" value="1"/>
</dbReference>
<evidence type="ECO:0000256" key="2">
    <source>
        <dbReference type="ARBA" id="ARBA00023125"/>
    </source>
</evidence>
<evidence type="ECO:0000313" key="7">
    <source>
        <dbReference type="Proteomes" id="UP001501671"/>
    </source>
</evidence>
<dbReference type="Pfam" id="PF00392">
    <property type="entry name" value="GntR"/>
    <property type="match status" value="1"/>
</dbReference>
<keyword evidence="1" id="KW-0805">Transcription regulation</keyword>
<dbReference type="SMART" id="SM00895">
    <property type="entry name" value="FCD"/>
    <property type="match status" value="1"/>
</dbReference>
<proteinExistence type="predicted"/>
<gene>
    <name evidence="6" type="ORF">GCM10023144_30550</name>
</gene>
<sequence>MKANASSSRPVRAATAGRRRPAAEPPAPKADIYERIYTAIVEHRLLPGTKLTEERIAELFSVSRTQVRGVLQRLAVQQLVSLIPNRGAFVYMPSADEARDVLAVRRTLEPAVLDRLIRRIAAGKAPGAVAELRALVTRERQAHAAGDRRSAVRLSGEFHVTLAVLTGSSILSRMLRELTPLTCLAILAFEAPTAAACPNDEHERLVDAIEAGDQRTAAALMVEHLNHIEHSLRLDAEEPAEVDLAAVLLG</sequence>
<evidence type="ECO:0000256" key="4">
    <source>
        <dbReference type="SAM" id="MobiDB-lite"/>
    </source>
</evidence>
<dbReference type="PANTHER" id="PTHR43537">
    <property type="entry name" value="TRANSCRIPTIONAL REGULATOR, GNTR FAMILY"/>
    <property type="match status" value="1"/>
</dbReference>
<evidence type="ECO:0000313" key="6">
    <source>
        <dbReference type="EMBL" id="GAA4336330.1"/>
    </source>
</evidence>
<evidence type="ECO:0000259" key="5">
    <source>
        <dbReference type="PROSITE" id="PS50949"/>
    </source>
</evidence>
<dbReference type="SUPFAM" id="SSF46785">
    <property type="entry name" value="Winged helix' DNA-binding domain"/>
    <property type="match status" value="1"/>
</dbReference>
<dbReference type="InterPro" id="IPR008920">
    <property type="entry name" value="TF_FadR/GntR_C"/>
</dbReference>
<dbReference type="Gene3D" id="1.10.10.10">
    <property type="entry name" value="Winged helix-like DNA-binding domain superfamily/Winged helix DNA-binding domain"/>
    <property type="match status" value="1"/>
</dbReference>
<dbReference type="Proteomes" id="UP001501671">
    <property type="component" value="Unassembled WGS sequence"/>
</dbReference>
<accession>A0ABP8H9P0</accession>
<dbReference type="Gene3D" id="1.20.120.530">
    <property type="entry name" value="GntR ligand-binding domain-like"/>
    <property type="match status" value="1"/>
</dbReference>
<reference evidence="7" key="1">
    <citation type="journal article" date="2019" name="Int. J. Syst. Evol. Microbiol.">
        <title>The Global Catalogue of Microorganisms (GCM) 10K type strain sequencing project: providing services to taxonomists for standard genome sequencing and annotation.</title>
        <authorList>
            <consortium name="The Broad Institute Genomics Platform"/>
            <consortium name="The Broad Institute Genome Sequencing Center for Infectious Disease"/>
            <person name="Wu L."/>
            <person name="Ma J."/>
        </authorList>
    </citation>
    <scope>NUCLEOTIDE SEQUENCE [LARGE SCALE GENOMIC DNA]</scope>
    <source>
        <strain evidence="7">JCM 17666</strain>
    </source>
</reference>
<dbReference type="InterPro" id="IPR000524">
    <property type="entry name" value="Tscrpt_reg_HTH_GntR"/>
</dbReference>
<feature type="region of interest" description="Disordered" evidence="4">
    <location>
        <begin position="1"/>
        <end position="26"/>
    </location>
</feature>
<dbReference type="InterPro" id="IPR011711">
    <property type="entry name" value="GntR_C"/>
</dbReference>
<evidence type="ECO:0000256" key="3">
    <source>
        <dbReference type="ARBA" id="ARBA00023163"/>
    </source>
</evidence>
<feature type="domain" description="HTH gntR-type" evidence="5">
    <location>
        <begin position="26"/>
        <end position="93"/>
    </location>
</feature>
<organism evidence="6 7">
    <name type="scientific">Pigmentiphaga soli</name>
    <dbReference type="NCBI Taxonomy" id="1007095"/>
    <lineage>
        <taxon>Bacteria</taxon>
        <taxon>Pseudomonadati</taxon>
        <taxon>Pseudomonadota</taxon>
        <taxon>Betaproteobacteria</taxon>
        <taxon>Burkholderiales</taxon>
        <taxon>Alcaligenaceae</taxon>
        <taxon>Pigmentiphaga</taxon>
    </lineage>
</organism>
<dbReference type="SMART" id="SM00345">
    <property type="entry name" value="HTH_GNTR"/>
    <property type="match status" value="1"/>
</dbReference>
<comment type="caution">
    <text evidence="6">The sequence shown here is derived from an EMBL/GenBank/DDBJ whole genome shotgun (WGS) entry which is preliminary data.</text>
</comment>
<protein>
    <submittedName>
        <fullName evidence="6">GntR family transcriptional regulator</fullName>
    </submittedName>
</protein>
<dbReference type="SUPFAM" id="SSF48008">
    <property type="entry name" value="GntR ligand-binding domain-like"/>
    <property type="match status" value="1"/>
</dbReference>
<evidence type="ECO:0000256" key="1">
    <source>
        <dbReference type="ARBA" id="ARBA00023015"/>
    </source>
</evidence>
<keyword evidence="2" id="KW-0238">DNA-binding</keyword>
<keyword evidence="7" id="KW-1185">Reference proteome</keyword>
<dbReference type="EMBL" id="BAABFO010000015">
    <property type="protein sequence ID" value="GAA4336330.1"/>
    <property type="molecule type" value="Genomic_DNA"/>
</dbReference>
<dbReference type="RefSeq" id="WP_345250726.1">
    <property type="nucleotide sequence ID" value="NZ_BAABFO010000015.1"/>
</dbReference>
<dbReference type="InterPro" id="IPR036388">
    <property type="entry name" value="WH-like_DNA-bd_sf"/>
</dbReference>
<name>A0ABP8H9P0_9BURK</name>
<dbReference type="PANTHER" id="PTHR43537:SF53">
    <property type="entry name" value="HTH-TYPE TRANSCRIPTIONAL REPRESSOR NANR"/>
    <property type="match status" value="1"/>
</dbReference>
<dbReference type="Pfam" id="PF07729">
    <property type="entry name" value="FCD"/>
    <property type="match status" value="1"/>
</dbReference>